<protein>
    <submittedName>
        <fullName evidence="1">Uncharacterized protein</fullName>
    </submittedName>
</protein>
<evidence type="ECO:0000313" key="2">
    <source>
        <dbReference type="Proteomes" id="UP000499080"/>
    </source>
</evidence>
<name>A0A4Y2U779_ARAVE</name>
<proteinExistence type="predicted"/>
<sequence length="190" mass="21669">MDASHIMLAGFDSCACKAGFISRQYSPKKKSLPSLKLYRCKCSRLRHSASSVLFRQFFFGTQRENKLSCTHFREQCPRQRSIGNVATLPLFIQRRATNNYCRFHNTEQVEEVTGLSTSGFHIDETCSPVLKHLHPSFHIGTVNTVFTVNFHHLRMDLQLLPFAKKEILSQPATLLQLTTCTDTTAILIYV</sequence>
<dbReference type="EMBL" id="BGPR01034475">
    <property type="protein sequence ID" value="GBO08869.1"/>
    <property type="molecule type" value="Genomic_DNA"/>
</dbReference>
<comment type="caution">
    <text evidence="1">The sequence shown here is derived from an EMBL/GenBank/DDBJ whole genome shotgun (WGS) entry which is preliminary data.</text>
</comment>
<dbReference type="AlphaFoldDB" id="A0A4Y2U779"/>
<accession>A0A4Y2U779</accession>
<reference evidence="1 2" key="1">
    <citation type="journal article" date="2019" name="Sci. Rep.">
        <title>Orb-weaving spider Araneus ventricosus genome elucidates the spidroin gene catalogue.</title>
        <authorList>
            <person name="Kono N."/>
            <person name="Nakamura H."/>
            <person name="Ohtoshi R."/>
            <person name="Moran D.A.P."/>
            <person name="Shinohara A."/>
            <person name="Yoshida Y."/>
            <person name="Fujiwara M."/>
            <person name="Mori M."/>
            <person name="Tomita M."/>
            <person name="Arakawa K."/>
        </authorList>
    </citation>
    <scope>NUCLEOTIDE SEQUENCE [LARGE SCALE GENOMIC DNA]</scope>
</reference>
<gene>
    <name evidence="1" type="ORF">AVEN_255618_1</name>
</gene>
<evidence type="ECO:0000313" key="1">
    <source>
        <dbReference type="EMBL" id="GBO08869.1"/>
    </source>
</evidence>
<organism evidence="1 2">
    <name type="scientific">Araneus ventricosus</name>
    <name type="common">Orbweaver spider</name>
    <name type="synonym">Epeira ventricosa</name>
    <dbReference type="NCBI Taxonomy" id="182803"/>
    <lineage>
        <taxon>Eukaryota</taxon>
        <taxon>Metazoa</taxon>
        <taxon>Ecdysozoa</taxon>
        <taxon>Arthropoda</taxon>
        <taxon>Chelicerata</taxon>
        <taxon>Arachnida</taxon>
        <taxon>Araneae</taxon>
        <taxon>Araneomorphae</taxon>
        <taxon>Entelegynae</taxon>
        <taxon>Araneoidea</taxon>
        <taxon>Araneidae</taxon>
        <taxon>Araneus</taxon>
    </lineage>
</organism>
<dbReference type="Proteomes" id="UP000499080">
    <property type="component" value="Unassembled WGS sequence"/>
</dbReference>
<keyword evidence="2" id="KW-1185">Reference proteome</keyword>